<reference evidence="1 2" key="1">
    <citation type="journal article" date="2021" name="Commun. Biol.">
        <title>Genomic insights into the host specific adaptation of the Pneumocystis genus.</title>
        <authorList>
            <person name="Cisse O.H."/>
            <person name="Ma L."/>
            <person name="Dekker J.P."/>
            <person name="Khil P.P."/>
            <person name="Youn J.-H."/>
            <person name="Brenchley J.M."/>
            <person name="Blair R."/>
            <person name="Pahar B."/>
            <person name="Chabe M."/>
            <person name="Van Rompay K.K.A."/>
            <person name="Keesler R."/>
            <person name="Sukura A."/>
            <person name="Hirsch V."/>
            <person name="Kutty G."/>
            <person name="Liu Y."/>
            <person name="Peng L."/>
            <person name="Chen J."/>
            <person name="Song J."/>
            <person name="Weissenbacher-Lang C."/>
            <person name="Xu J."/>
            <person name="Upham N.S."/>
            <person name="Stajich J.E."/>
            <person name="Cuomo C.A."/>
            <person name="Cushion M.T."/>
            <person name="Kovacs J.A."/>
        </authorList>
    </citation>
    <scope>NUCLEOTIDE SEQUENCE [LARGE SCALE GENOMIC DNA]</scope>
    <source>
        <strain evidence="1 2">RABM</strain>
    </source>
</reference>
<evidence type="ECO:0000313" key="1">
    <source>
        <dbReference type="EMBL" id="KAG4304846.1"/>
    </source>
</evidence>
<organism evidence="1 2">
    <name type="scientific">Pneumocystis oryctolagi</name>
    <dbReference type="NCBI Taxonomy" id="42067"/>
    <lineage>
        <taxon>Eukaryota</taxon>
        <taxon>Fungi</taxon>
        <taxon>Dikarya</taxon>
        <taxon>Ascomycota</taxon>
        <taxon>Taphrinomycotina</taxon>
        <taxon>Pneumocystomycetes</taxon>
        <taxon>Pneumocystaceae</taxon>
        <taxon>Pneumocystis</taxon>
    </lineage>
</organism>
<proteinExistence type="predicted"/>
<protein>
    <submittedName>
        <fullName evidence="1">Uncharacterized protein</fullName>
    </submittedName>
</protein>
<sequence length="200" mass="23492">MDHNEHFLKIQESTSVLPFLHIIENLKATPRKGWLHFDIENPESIASHMYRMSIISMLFTSPFINRDKCIKMALVHDMAESIVGDITPLDKISPEEKHKRELDAMITLTSKILPKTQSEAAKEMLDLFLEYEEGKTPEASLVRDIDKFELLIQMIEYEKKTKKNLQQFLCVIPEIKNSLILKWVNDILKERDEFWKSINY</sequence>
<dbReference type="Proteomes" id="UP000768646">
    <property type="component" value="Unassembled WGS sequence"/>
</dbReference>
<evidence type="ECO:0000313" key="2">
    <source>
        <dbReference type="Proteomes" id="UP000768646"/>
    </source>
</evidence>
<name>A0ACB7CAT0_9ASCO</name>
<gene>
    <name evidence="1" type="ORF">PORY_001899</name>
</gene>
<accession>A0ACB7CAT0</accession>
<dbReference type="EMBL" id="JABTEG010000006">
    <property type="protein sequence ID" value="KAG4304846.1"/>
    <property type="molecule type" value="Genomic_DNA"/>
</dbReference>
<comment type="caution">
    <text evidence="1">The sequence shown here is derived from an EMBL/GenBank/DDBJ whole genome shotgun (WGS) entry which is preliminary data.</text>
</comment>
<keyword evidence="2" id="KW-1185">Reference proteome</keyword>